<organism evidence="1 2">
    <name type="scientific">Dyella lipolytica</name>
    <dbReference type="NCBI Taxonomy" id="1867835"/>
    <lineage>
        <taxon>Bacteria</taxon>
        <taxon>Pseudomonadati</taxon>
        <taxon>Pseudomonadota</taxon>
        <taxon>Gammaproteobacteria</taxon>
        <taxon>Lysobacterales</taxon>
        <taxon>Rhodanobacteraceae</taxon>
        <taxon>Dyella</taxon>
    </lineage>
</organism>
<comment type="caution">
    <text evidence="1">The sequence shown here is derived from an EMBL/GenBank/DDBJ whole genome shotgun (WGS) entry which is preliminary data.</text>
</comment>
<name>A0ABW8IU70_9GAMM</name>
<sequence length="48" mass="4885">MKFETLLLKGLFTACLLICVLTMGAMLTSNTTVTSGHAPIAALASTAG</sequence>
<protein>
    <submittedName>
        <fullName evidence="1">Uncharacterized protein</fullName>
    </submittedName>
</protein>
<dbReference type="Proteomes" id="UP001620405">
    <property type="component" value="Unassembled WGS sequence"/>
</dbReference>
<accession>A0ABW8IU70</accession>
<reference evidence="1 2" key="1">
    <citation type="submission" date="2020-10" db="EMBL/GenBank/DDBJ databases">
        <title>Phylogeny of dyella-like bacteria.</title>
        <authorList>
            <person name="Fu J."/>
        </authorList>
    </citation>
    <scope>NUCLEOTIDE SEQUENCE [LARGE SCALE GENOMIC DNA]</scope>
    <source>
        <strain evidence="1 2">DHOB07</strain>
    </source>
</reference>
<dbReference type="EMBL" id="JADIKG010000011">
    <property type="protein sequence ID" value="MFK2873078.1"/>
    <property type="molecule type" value="Genomic_DNA"/>
</dbReference>
<evidence type="ECO:0000313" key="2">
    <source>
        <dbReference type="Proteomes" id="UP001620405"/>
    </source>
</evidence>
<evidence type="ECO:0000313" key="1">
    <source>
        <dbReference type="EMBL" id="MFK2873078.1"/>
    </source>
</evidence>
<gene>
    <name evidence="1" type="ORF">ISP13_05990</name>
</gene>
<proteinExistence type="predicted"/>
<dbReference type="RefSeq" id="WP_284398274.1">
    <property type="nucleotide sequence ID" value="NZ_BSNQ01000003.1"/>
</dbReference>
<keyword evidence="2" id="KW-1185">Reference proteome</keyword>